<evidence type="ECO:0000256" key="5">
    <source>
        <dbReference type="SAM" id="SignalP"/>
    </source>
</evidence>
<feature type="chain" id="PRO_5002639912" evidence="5">
    <location>
        <begin position="22"/>
        <end position="171"/>
    </location>
</feature>
<evidence type="ECO:0000256" key="3">
    <source>
        <dbReference type="ARBA" id="ARBA00022764"/>
    </source>
</evidence>
<dbReference type="Pfam" id="PF00127">
    <property type="entry name" value="Copper-bind"/>
    <property type="match status" value="1"/>
</dbReference>
<proteinExistence type="predicted"/>
<dbReference type="Proteomes" id="UP000000644">
    <property type="component" value="Plasmid pPNAP02"/>
</dbReference>
<dbReference type="PANTHER" id="PTHR38439">
    <property type="entry name" value="AURACYANIN-B"/>
    <property type="match status" value="1"/>
</dbReference>
<dbReference type="Gene3D" id="2.60.40.420">
    <property type="entry name" value="Cupredoxins - blue copper proteins"/>
    <property type="match status" value="1"/>
</dbReference>
<keyword evidence="5" id="KW-0732">Signal</keyword>
<evidence type="ECO:0000256" key="4">
    <source>
        <dbReference type="ARBA" id="ARBA00023008"/>
    </source>
</evidence>
<dbReference type="GO" id="GO:0042597">
    <property type="term" value="C:periplasmic space"/>
    <property type="evidence" value="ECO:0007669"/>
    <property type="project" value="UniProtKB-SubCell"/>
</dbReference>
<dbReference type="HOGENOM" id="CLU_102172_0_0_4"/>
<comment type="subcellular location">
    <subcellularLocation>
        <location evidence="1">Periplasm</location>
    </subcellularLocation>
</comment>
<dbReference type="GO" id="GO:0005507">
    <property type="term" value="F:copper ion binding"/>
    <property type="evidence" value="ECO:0007669"/>
    <property type="project" value="InterPro"/>
</dbReference>
<dbReference type="InterPro" id="IPR008972">
    <property type="entry name" value="Cupredoxin"/>
</dbReference>
<accession>A1VVZ5</accession>
<evidence type="ECO:0000259" key="6">
    <source>
        <dbReference type="Pfam" id="PF00127"/>
    </source>
</evidence>
<evidence type="ECO:0000256" key="1">
    <source>
        <dbReference type="ARBA" id="ARBA00004418"/>
    </source>
</evidence>
<keyword evidence="8" id="KW-1185">Reference proteome</keyword>
<dbReference type="AlphaFoldDB" id="A1VVZ5"/>
<evidence type="ECO:0000313" key="7">
    <source>
        <dbReference type="EMBL" id="ABM39823.1"/>
    </source>
</evidence>
<dbReference type="InterPro" id="IPR050845">
    <property type="entry name" value="Cu-binding_ET"/>
</dbReference>
<dbReference type="EMBL" id="CP000531">
    <property type="protein sequence ID" value="ABM39823.1"/>
    <property type="molecule type" value="Genomic_DNA"/>
</dbReference>
<dbReference type="GO" id="GO:0009055">
    <property type="term" value="F:electron transfer activity"/>
    <property type="evidence" value="ECO:0007669"/>
    <property type="project" value="InterPro"/>
</dbReference>
<gene>
    <name evidence="7" type="ordered locus">Pnap_4551</name>
</gene>
<feature type="signal peptide" evidence="5">
    <location>
        <begin position="1"/>
        <end position="21"/>
    </location>
</feature>
<dbReference type="eggNOG" id="COG4454">
    <property type="taxonomic scope" value="Bacteria"/>
</dbReference>
<evidence type="ECO:0000256" key="2">
    <source>
        <dbReference type="ARBA" id="ARBA00022723"/>
    </source>
</evidence>
<keyword evidence="2" id="KW-0479">Metal-binding</keyword>
<keyword evidence="4" id="KW-0186">Copper</keyword>
<dbReference type="CDD" id="cd04211">
    <property type="entry name" value="Cupredoxin_like_2"/>
    <property type="match status" value="1"/>
</dbReference>
<dbReference type="InterPro" id="IPR000923">
    <property type="entry name" value="BlueCu_1"/>
</dbReference>
<reference evidence="8" key="1">
    <citation type="journal article" date="2009" name="Environ. Microbiol.">
        <title>The genome of Polaromonas naphthalenivorans strain CJ2, isolated from coal tar-contaminated sediment, reveals physiological and metabolic versatility and evolution through extensive horizontal gene transfer.</title>
        <authorList>
            <person name="Yagi J.M."/>
            <person name="Sims D."/>
            <person name="Brettin T."/>
            <person name="Bruce D."/>
            <person name="Madsen E.L."/>
        </authorList>
    </citation>
    <scope>NUCLEOTIDE SEQUENCE [LARGE SCALE GENOMIC DNA]</scope>
    <source>
        <strain evidence="8">CJ2</strain>
        <plasmid evidence="8">Plasmid pPNAP02</plasmid>
    </source>
</reference>
<dbReference type="SUPFAM" id="SSF49503">
    <property type="entry name" value="Cupredoxins"/>
    <property type="match status" value="1"/>
</dbReference>
<name>A1VVZ5_POLNA</name>
<evidence type="ECO:0000313" key="8">
    <source>
        <dbReference type="Proteomes" id="UP000000644"/>
    </source>
</evidence>
<dbReference type="RefSeq" id="WP_011798142.1">
    <property type="nucleotide sequence ID" value="NC_008758.1"/>
</dbReference>
<keyword evidence="7" id="KW-0614">Plasmid</keyword>
<feature type="domain" description="Blue (type 1) copper" evidence="6">
    <location>
        <begin position="48"/>
        <end position="154"/>
    </location>
</feature>
<protein>
    <submittedName>
        <fullName evidence="7">Blue (Type 1) copper domain protein</fullName>
    </submittedName>
</protein>
<organism evidence="7 8">
    <name type="scientific">Polaromonas naphthalenivorans (strain CJ2)</name>
    <dbReference type="NCBI Taxonomy" id="365044"/>
    <lineage>
        <taxon>Bacteria</taxon>
        <taxon>Pseudomonadati</taxon>
        <taxon>Pseudomonadota</taxon>
        <taxon>Betaproteobacteria</taxon>
        <taxon>Burkholderiales</taxon>
        <taxon>Comamonadaceae</taxon>
        <taxon>Polaromonas</taxon>
    </lineage>
</organism>
<dbReference type="OrthoDB" id="9816061at2"/>
<sequence length="171" mass="18281">MKSRNILIAIPGIFLALTAMAAGNHAGGHGGVEEIGKPGVAANVTRTVNVDMTDDMRFHTSKIAVKQGETIRFVAKNSGQVKHEMVLGTAKELKDHYEVMKKNPEMEHADENMVTVAPGKSGEIIWHFTKAGKVDFACLQPGHYDAGMKGSVNVASGKTPAKRQAQAGHAH</sequence>
<keyword evidence="3" id="KW-0574">Periplasm</keyword>
<dbReference type="PANTHER" id="PTHR38439:SF3">
    <property type="entry name" value="COPPER-RESISTANT CUPROPROTEIN COPI"/>
    <property type="match status" value="1"/>
</dbReference>
<dbReference type="KEGG" id="pna:Pnap_4551"/>
<geneLocation type="plasmid" evidence="7 8">
    <name>pPNAP02</name>
</geneLocation>